<dbReference type="InterPro" id="IPR002549">
    <property type="entry name" value="AI-2E-like"/>
</dbReference>
<evidence type="ECO:0000256" key="3">
    <source>
        <dbReference type="ARBA" id="ARBA00022692"/>
    </source>
</evidence>
<dbReference type="OrthoDB" id="9799225at2"/>
<dbReference type="Pfam" id="PF01594">
    <property type="entry name" value="AI-2E_transport"/>
    <property type="match status" value="1"/>
</dbReference>
<dbReference type="PANTHER" id="PTHR21716:SF16">
    <property type="entry name" value="BLL1467 PROTEIN"/>
    <property type="match status" value="1"/>
</dbReference>
<accession>A0A5M6IR15</accession>
<comment type="caution">
    <text evidence="8">The sequence shown here is derived from an EMBL/GenBank/DDBJ whole genome shotgun (WGS) entry which is preliminary data.</text>
</comment>
<proteinExistence type="inferred from homology"/>
<dbReference type="GO" id="GO:0016020">
    <property type="term" value="C:membrane"/>
    <property type="evidence" value="ECO:0007669"/>
    <property type="project" value="UniProtKB-SubCell"/>
</dbReference>
<feature type="transmembrane region" description="Helical" evidence="7">
    <location>
        <begin position="85"/>
        <end position="106"/>
    </location>
</feature>
<organism evidence="8 9">
    <name type="scientific">Rhodovastum atsumiense</name>
    <dbReference type="NCBI Taxonomy" id="504468"/>
    <lineage>
        <taxon>Bacteria</taxon>
        <taxon>Pseudomonadati</taxon>
        <taxon>Pseudomonadota</taxon>
        <taxon>Alphaproteobacteria</taxon>
        <taxon>Acetobacterales</taxon>
        <taxon>Acetobacteraceae</taxon>
        <taxon>Rhodovastum</taxon>
    </lineage>
</organism>
<feature type="transmembrane region" description="Helical" evidence="7">
    <location>
        <begin position="296"/>
        <end position="313"/>
    </location>
</feature>
<keyword evidence="9" id="KW-1185">Reference proteome</keyword>
<protein>
    <submittedName>
        <fullName evidence="8">AI-2E family transporter</fullName>
    </submittedName>
</protein>
<evidence type="ECO:0000256" key="1">
    <source>
        <dbReference type="ARBA" id="ARBA00004141"/>
    </source>
</evidence>
<keyword evidence="4 7" id="KW-1133">Transmembrane helix</keyword>
<evidence type="ECO:0000313" key="8">
    <source>
        <dbReference type="EMBL" id="KAA5610349.1"/>
    </source>
</evidence>
<name>A0A5M6IR15_9PROT</name>
<feature type="transmembrane region" description="Helical" evidence="7">
    <location>
        <begin position="181"/>
        <end position="199"/>
    </location>
</feature>
<feature type="transmembrane region" description="Helical" evidence="7">
    <location>
        <begin position="263"/>
        <end position="290"/>
    </location>
</feature>
<comment type="subcellular location">
    <subcellularLocation>
        <location evidence="1">Membrane</location>
        <topology evidence="1">Multi-pass membrane protein</topology>
    </subcellularLocation>
</comment>
<feature type="transmembrane region" description="Helical" evidence="7">
    <location>
        <begin position="231"/>
        <end position="251"/>
    </location>
</feature>
<evidence type="ECO:0000256" key="6">
    <source>
        <dbReference type="SAM" id="MobiDB-lite"/>
    </source>
</evidence>
<sequence>MDARDRPLPAPDDEAERRREARAEMARANPDVATICLVILTVLAVLAVLHAAADIVLPLLFAIVLNLLLGPPKRLLTNRLRLPPALAALVLIAGLFMLIAGVGTAISVPASQWLSRAPETLPKLQERLVVLSRPIGELRKALEQAQHLTEQPPPEGTQRVVVQSPPNVGGMGVSVLQGTRAALGQALTLGVVLFFLLVAGDTLLRRLVEILPGLADKKRVVGIAEEIEENISAYLLTITAMNLLVGIANGLQMWAQGMPDPLLWGTVAFLLNYIPILGPALGMMLFFLVALFATDGIWWALLPPFIYLLIHMAEGEAITPMLVAKRFTLNPVLLIVALFFWDWMWGVAGALLAVPLLAILKIVCDHVPALTPLGHLVGAPRGRGVNGS</sequence>
<evidence type="ECO:0000256" key="7">
    <source>
        <dbReference type="SAM" id="Phobius"/>
    </source>
</evidence>
<feature type="transmembrane region" description="Helical" evidence="7">
    <location>
        <begin position="333"/>
        <end position="360"/>
    </location>
</feature>
<dbReference type="RefSeq" id="WP_150042595.1">
    <property type="nucleotide sequence ID" value="NZ_OW485601.1"/>
</dbReference>
<keyword evidence="3 7" id="KW-0812">Transmembrane</keyword>
<evidence type="ECO:0000256" key="2">
    <source>
        <dbReference type="ARBA" id="ARBA00009773"/>
    </source>
</evidence>
<keyword evidence="5 7" id="KW-0472">Membrane</keyword>
<evidence type="ECO:0000313" key="9">
    <source>
        <dbReference type="Proteomes" id="UP000325255"/>
    </source>
</evidence>
<dbReference type="PANTHER" id="PTHR21716">
    <property type="entry name" value="TRANSMEMBRANE PROTEIN"/>
    <property type="match status" value="1"/>
</dbReference>
<dbReference type="GO" id="GO:0055085">
    <property type="term" value="P:transmembrane transport"/>
    <property type="evidence" value="ECO:0007669"/>
    <property type="project" value="TreeGrafter"/>
</dbReference>
<gene>
    <name evidence="8" type="ORF">F1189_19770</name>
</gene>
<feature type="region of interest" description="Disordered" evidence="6">
    <location>
        <begin position="1"/>
        <end position="22"/>
    </location>
</feature>
<feature type="transmembrane region" description="Helical" evidence="7">
    <location>
        <begin position="32"/>
        <end position="65"/>
    </location>
</feature>
<comment type="similarity">
    <text evidence="2">Belongs to the autoinducer-2 exporter (AI-2E) (TC 2.A.86) family.</text>
</comment>
<dbReference type="EMBL" id="VWPK01000034">
    <property type="protein sequence ID" value="KAA5610349.1"/>
    <property type="molecule type" value="Genomic_DNA"/>
</dbReference>
<evidence type="ECO:0000256" key="5">
    <source>
        <dbReference type="ARBA" id="ARBA00023136"/>
    </source>
</evidence>
<dbReference type="Proteomes" id="UP000325255">
    <property type="component" value="Unassembled WGS sequence"/>
</dbReference>
<reference evidence="8 9" key="1">
    <citation type="submission" date="2019-09" db="EMBL/GenBank/DDBJ databases">
        <title>Genome sequence of Rhodovastum atsumiense, a diverse member of the Acetobacteraceae family of non-sulfur purple photosynthetic bacteria.</title>
        <authorList>
            <person name="Meyer T."/>
            <person name="Kyndt J."/>
        </authorList>
    </citation>
    <scope>NUCLEOTIDE SEQUENCE [LARGE SCALE GENOMIC DNA]</scope>
    <source>
        <strain evidence="8 9">DSM 21279</strain>
    </source>
</reference>
<dbReference type="AlphaFoldDB" id="A0A5M6IR15"/>
<evidence type="ECO:0000256" key="4">
    <source>
        <dbReference type="ARBA" id="ARBA00022989"/>
    </source>
</evidence>